<dbReference type="PROSITE" id="PS51318">
    <property type="entry name" value="TAT"/>
    <property type="match status" value="1"/>
</dbReference>
<evidence type="ECO:0000259" key="2">
    <source>
        <dbReference type="SMART" id="SM01008"/>
    </source>
</evidence>
<evidence type="ECO:0000256" key="1">
    <source>
        <dbReference type="SAM" id="SignalP"/>
    </source>
</evidence>
<gene>
    <name evidence="3" type="ORF">A2G96_25840</name>
</gene>
<dbReference type="PIRSF" id="PIRSF036389">
    <property type="entry name" value="IOR_B"/>
    <property type="match status" value="1"/>
</dbReference>
<dbReference type="SMART" id="SM01008">
    <property type="entry name" value="Ald_Xan_dh_C"/>
    <property type="match status" value="1"/>
</dbReference>
<sequence length="717" mass="76760">MSHLHTSRRRFLQAAGAMPAALVLGFHLPLAKAADAADAGTPARDPDDVNAWLRIDADGSVTIMVPSAELGQGVMTSAPMLIAEELECDWRQVRAELAPTDPVYNNRMFKVQATASSTSARWSFEPLRRIGATAREMLREAAAQSWNVPVGQCRAAQGVVRHEPSGRTLGYGALAARAATLPRPANVALKEPRDWKLLGRPTDRLDIPLKTRGAAVFGVDVKVPRMLVGSVIACPAFGGTLRRVDARPALAVRGVRRVVPLDDAVVVLADSYWTARKGLAALQPDWQLPQGKPAGDAALMAGYRDAARSASAVALRHGDPDAQMHAAQAYTAEYEVPYLAHATMEPMNATADVRADRAEIWGPTQVCGEIAQRLSGVLGLPADRIVVHGTFVGGGFGRREEFDVFVQAALASKAAGQPVKLIWSREEDIQHDFYRPAAAARFSAVLAPDTAGIRALDARVACSSIYVRNFPDRVKGGVDPKSVEGVVDLPYALPHVAVRHAMVNTAVPVGFWRGVGYTQNTFFAESFIDELAHHAKADPLQFRLNLLADRPRPARLLQRLAQHVGWGGAPAGRFHGVALSQAWGSLCATVVELSVQGQRITLHRIVNAIDCGTVINPATVERQLEGASIWGLSAAMTGAITIADGRVQQSNFHDYPLLNLAQTPRFEAVLAPSGERIGGVGESAVPTLAPALANALFAATGQRLRSLPLARHGFELA</sequence>
<dbReference type="GO" id="GO:0016491">
    <property type="term" value="F:oxidoreductase activity"/>
    <property type="evidence" value="ECO:0007669"/>
    <property type="project" value="InterPro"/>
</dbReference>
<dbReference type="RefSeq" id="WP_062803041.1">
    <property type="nucleotide sequence ID" value="NZ_CP014845.1"/>
</dbReference>
<organism evidence="3 4">
    <name type="scientific">Cupriavidus nantongensis</name>
    <dbReference type="NCBI Taxonomy" id="1796606"/>
    <lineage>
        <taxon>Bacteria</taxon>
        <taxon>Pseudomonadati</taxon>
        <taxon>Pseudomonadota</taxon>
        <taxon>Betaproteobacteria</taxon>
        <taxon>Burkholderiales</taxon>
        <taxon>Burkholderiaceae</taxon>
        <taxon>Cupriavidus</taxon>
    </lineage>
</organism>
<dbReference type="Pfam" id="PF02738">
    <property type="entry name" value="MoCoBD_1"/>
    <property type="match status" value="1"/>
</dbReference>
<evidence type="ECO:0000313" key="4">
    <source>
        <dbReference type="Proteomes" id="UP000075238"/>
    </source>
</evidence>
<dbReference type="OrthoDB" id="9767994at2"/>
<dbReference type="InterPro" id="IPR019546">
    <property type="entry name" value="TAT_signal_bac_arc"/>
</dbReference>
<dbReference type="Pfam" id="PF20256">
    <property type="entry name" value="MoCoBD_2"/>
    <property type="match status" value="2"/>
</dbReference>
<dbReference type="Proteomes" id="UP000075238">
    <property type="component" value="Chromosome 2"/>
</dbReference>
<feature type="chain" id="PRO_5007498277" evidence="1">
    <location>
        <begin position="34"/>
        <end position="717"/>
    </location>
</feature>
<dbReference type="NCBIfam" id="TIGR01409">
    <property type="entry name" value="TAT_signal_seq"/>
    <property type="match status" value="1"/>
</dbReference>
<dbReference type="InterPro" id="IPR012368">
    <property type="entry name" value="OxRdtase_Mopterin-bd_su_IorB"/>
</dbReference>
<feature type="signal peptide" evidence="1">
    <location>
        <begin position="1"/>
        <end position="33"/>
    </location>
</feature>
<dbReference type="AlphaFoldDB" id="A0A142JT16"/>
<proteinExistence type="predicted"/>
<accession>A0A142JT16</accession>
<feature type="domain" description="Aldehyde oxidase/xanthine dehydrogenase a/b hammerhead" evidence="2">
    <location>
        <begin position="212"/>
        <end position="290"/>
    </location>
</feature>
<dbReference type="EMBL" id="CP014845">
    <property type="protein sequence ID" value="AMR81228.1"/>
    <property type="molecule type" value="Genomic_DNA"/>
</dbReference>
<dbReference type="KEGG" id="cnan:A2G96_25840"/>
<evidence type="ECO:0000313" key="3">
    <source>
        <dbReference type="EMBL" id="AMR81228.1"/>
    </source>
</evidence>
<dbReference type="Gene3D" id="3.90.1170.50">
    <property type="entry name" value="Aldehyde oxidase/xanthine dehydrogenase, a/b hammerhead"/>
    <property type="match status" value="1"/>
</dbReference>
<reference evidence="3 4" key="1">
    <citation type="submission" date="2016-03" db="EMBL/GenBank/DDBJ databases">
        <title>Complete genome sequence of a novel chlorpyrifos degrading bacterium, Cupriavidus nantongensis sp. X1.</title>
        <authorList>
            <person name="Fang L."/>
        </authorList>
    </citation>
    <scope>NUCLEOTIDE SEQUENCE [LARGE SCALE GENOMIC DNA]</scope>
    <source>
        <strain evidence="3 4">X1</strain>
    </source>
</reference>
<name>A0A142JT16_9BURK</name>
<dbReference type="InterPro" id="IPR006311">
    <property type="entry name" value="TAT_signal"/>
</dbReference>
<dbReference type="PANTHER" id="PTHR47495">
    <property type="entry name" value="ALDEHYDE DEHYDROGENASE"/>
    <property type="match status" value="1"/>
</dbReference>
<keyword evidence="4" id="KW-1185">Reference proteome</keyword>
<dbReference type="Gene3D" id="3.30.365.10">
    <property type="entry name" value="Aldehyde oxidase/xanthine dehydrogenase, molybdopterin binding domain"/>
    <property type="match status" value="4"/>
</dbReference>
<dbReference type="STRING" id="1796606.A2G96_25840"/>
<dbReference type="InterPro" id="IPR046867">
    <property type="entry name" value="AldOxase/xan_DH_MoCoBD2"/>
</dbReference>
<keyword evidence="1" id="KW-0732">Signal</keyword>
<dbReference type="InterPro" id="IPR008274">
    <property type="entry name" value="AldOxase/xan_DH_MoCoBD1"/>
</dbReference>
<dbReference type="PANTHER" id="PTHR47495:SF2">
    <property type="entry name" value="ALDEHYDE DEHYDROGENASE"/>
    <property type="match status" value="1"/>
</dbReference>
<dbReference type="InterPro" id="IPR052516">
    <property type="entry name" value="N-heterocyclic_Hydroxylase"/>
</dbReference>
<dbReference type="InterPro" id="IPR000674">
    <property type="entry name" value="Ald_Oxase/Xan_DH_a/b"/>
</dbReference>
<dbReference type="InterPro" id="IPR037165">
    <property type="entry name" value="AldOxase/xan_DH_Mopterin-bd_sf"/>
</dbReference>
<protein>
    <submittedName>
        <fullName evidence="3">Isoquinoline 1-oxidoreductase</fullName>
    </submittedName>
</protein>
<dbReference type="SUPFAM" id="SSF56003">
    <property type="entry name" value="Molybdenum cofactor-binding domain"/>
    <property type="match status" value="2"/>
</dbReference>